<organism evidence="3 4">
    <name type="scientific">Mycobacterium simiae</name>
    <name type="common">Mycobacterium habana</name>
    <dbReference type="NCBI Taxonomy" id="1784"/>
    <lineage>
        <taxon>Bacteria</taxon>
        <taxon>Bacillati</taxon>
        <taxon>Actinomycetota</taxon>
        <taxon>Actinomycetes</taxon>
        <taxon>Mycobacteriales</taxon>
        <taxon>Mycobacteriaceae</taxon>
        <taxon>Mycobacterium</taxon>
        <taxon>Mycobacterium simiae complex</taxon>
    </lineage>
</organism>
<name>A0A1X0XPX4_MYCSI</name>
<keyword evidence="2" id="KW-0812">Transmembrane</keyword>
<gene>
    <name evidence="3" type="ORF">B5M45_26220</name>
</gene>
<comment type="caution">
    <text evidence="3">The sequence shown here is derived from an EMBL/GenBank/DDBJ whole genome shotgun (WGS) entry which is preliminary data.</text>
</comment>
<evidence type="ECO:0000313" key="4">
    <source>
        <dbReference type="Proteomes" id="UP000193040"/>
    </source>
</evidence>
<evidence type="ECO:0000256" key="2">
    <source>
        <dbReference type="SAM" id="Phobius"/>
    </source>
</evidence>
<dbReference type="Proteomes" id="UP000193040">
    <property type="component" value="Unassembled WGS sequence"/>
</dbReference>
<keyword evidence="2" id="KW-1133">Transmembrane helix</keyword>
<evidence type="ECO:0000256" key="1">
    <source>
        <dbReference type="SAM" id="MobiDB-lite"/>
    </source>
</evidence>
<sequence>MTAQAHRDGPLRAVGMIFGLMFAPVATPTLIWAAVAVDLPLALVILQLLALAVVSNTFAHRLIRNCAADDDGTDPPMLDKSWSSEPTSG</sequence>
<feature type="transmembrane region" description="Helical" evidence="2">
    <location>
        <begin position="41"/>
        <end position="59"/>
    </location>
</feature>
<dbReference type="AlphaFoldDB" id="A0A1X0XPX4"/>
<dbReference type="RefSeq" id="WP_084953578.1">
    <property type="nucleotide sequence ID" value="NZ_MZZM01000032.1"/>
</dbReference>
<dbReference type="EMBL" id="MZZM01000032">
    <property type="protein sequence ID" value="ORJ54933.1"/>
    <property type="molecule type" value="Genomic_DNA"/>
</dbReference>
<reference evidence="3 4" key="1">
    <citation type="submission" date="2017-03" db="EMBL/GenBank/DDBJ databases">
        <title>Genomic insights into Mycobacterium simiae human colonization.</title>
        <authorList>
            <person name="Steffani J.L."/>
            <person name="Brunck M.E."/>
            <person name="Cruz E."/>
            <person name="Montiel R."/>
            <person name="Barona F."/>
        </authorList>
    </citation>
    <scope>NUCLEOTIDE SEQUENCE [LARGE SCALE GENOMIC DNA]</scope>
    <source>
        <strain evidence="3 4">MsiGto</strain>
    </source>
</reference>
<accession>A0A1X0XPX4</accession>
<feature type="transmembrane region" description="Helical" evidence="2">
    <location>
        <begin position="12"/>
        <end position="35"/>
    </location>
</feature>
<proteinExistence type="predicted"/>
<keyword evidence="2" id="KW-0472">Membrane</keyword>
<feature type="region of interest" description="Disordered" evidence="1">
    <location>
        <begin position="69"/>
        <end position="89"/>
    </location>
</feature>
<evidence type="ECO:0000313" key="3">
    <source>
        <dbReference type="EMBL" id="ORJ54933.1"/>
    </source>
</evidence>
<protein>
    <submittedName>
        <fullName evidence="3">Uncharacterized protein</fullName>
    </submittedName>
</protein>
<keyword evidence="4" id="KW-1185">Reference proteome</keyword>